<dbReference type="Proteomes" id="UP000284338">
    <property type="component" value="Unassembled WGS sequence"/>
</dbReference>
<keyword evidence="2" id="KW-1185">Reference proteome</keyword>
<name>A0AA92X3T7_9GAMM</name>
<protein>
    <submittedName>
        <fullName evidence="1">Uncharacterized protein</fullName>
    </submittedName>
</protein>
<dbReference type="AlphaFoldDB" id="A0AA92X3T7"/>
<gene>
    <name evidence="1" type="ORF">D4100_10200</name>
</gene>
<accession>A0AA92X3T7</accession>
<dbReference type="EMBL" id="QYYG01000002">
    <property type="protein sequence ID" value="RJF55974.1"/>
    <property type="molecule type" value="Genomic_DNA"/>
</dbReference>
<comment type="caution">
    <text evidence="1">The sequence shown here is derived from an EMBL/GenBank/DDBJ whole genome shotgun (WGS) entry which is preliminary data.</text>
</comment>
<sequence length="71" mass="8165">MAFRGATIRQLGVLCRSDKAAKQGEADGKEKHVYRSGIIVLLRRQSIDNRGITQNQFGRLRCRSNKWRYSV</sequence>
<reference evidence="1 2" key="1">
    <citation type="submission" date="2018-09" db="EMBL/GenBank/DDBJ databases">
        <title>Draft genome of a novel serratia sp. strain with antifungal activity.</title>
        <authorList>
            <person name="Dichmann S.I."/>
            <person name="Park B.P."/>
            <person name="Pathiraja D."/>
            <person name="Choi I.-G."/>
            <person name="Stougaard P."/>
            <person name="Hennessy R.C."/>
        </authorList>
    </citation>
    <scope>NUCLEOTIDE SEQUENCE [LARGE SCALE GENOMIC DNA]</scope>
    <source>
        <strain evidence="1 2">S40</strain>
    </source>
</reference>
<organism evidence="1 2">
    <name type="scientific">Serratia inhibens</name>
    <dbReference type="NCBI Taxonomy" id="2338073"/>
    <lineage>
        <taxon>Bacteria</taxon>
        <taxon>Pseudomonadati</taxon>
        <taxon>Pseudomonadota</taxon>
        <taxon>Gammaproteobacteria</taxon>
        <taxon>Enterobacterales</taxon>
        <taxon>Yersiniaceae</taxon>
        <taxon>Serratia</taxon>
    </lineage>
</organism>
<evidence type="ECO:0000313" key="2">
    <source>
        <dbReference type="Proteomes" id="UP000284338"/>
    </source>
</evidence>
<evidence type="ECO:0000313" key="1">
    <source>
        <dbReference type="EMBL" id="RJF55974.1"/>
    </source>
</evidence>
<proteinExistence type="predicted"/>